<dbReference type="SMR" id="A0A1I7SWW0"/>
<keyword evidence="3" id="KW-0732">Signal</keyword>
<evidence type="ECO:0000313" key="7">
    <source>
        <dbReference type="Proteomes" id="UP000659654"/>
    </source>
</evidence>
<reference evidence="5" key="2">
    <citation type="submission" date="2020-08" db="EMBL/GenBank/DDBJ databases">
        <authorList>
            <person name="Kikuchi T."/>
        </authorList>
    </citation>
    <scope>NUCLEOTIDE SEQUENCE</scope>
    <source>
        <strain evidence="4">Ka4C1</strain>
    </source>
</reference>
<feature type="compositionally biased region" description="Acidic residues" evidence="2">
    <location>
        <begin position="317"/>
        <end position="326"/>
    </location>
</feature>
<evidence type="ECO:0000256" key="2">
    <source>
        <dbReference type="SAM" id="MobiDB-lite"/>
    </source>
</evidence>
<feature type="region of interest" description="Disordered" evidence="2">
    <location>
        <begin position="201"/>
        <end position="326"/>
    </location>
</feature>
<feature type="chain" id="PRO_5035400001" evidence="3">
    <location>
        <begin position="20"/>
        <end position="600"/>
    </location>
</feature>
<evidence type="ECO:0000256" key="3">
    <source>
        <dbReference type="SAM" id="SignalP"/>
    </source>
</evidence>
<dbReference type="Proteomes" id="UP000659654">
    <property type="component" value="Unassembled WGS sequence"/>
</dbReference>
<dbReference type="EMBL" id="CAJFCV020000002">
    <property type="protein sequence ID" value="CAG9099994.1"/>
    <property type="molecule type" value="Genomic_DNA"/>
</dbReference>
<feature type="compositionally biased region" description="Basic and acidic residues" evidence="2">
    <location>
        <begin position="278"/>
        <end position="308"/>
    </location>
</feature>
<dbReference type="OrthoDB" id="5819682at2759"/>
<dbReference type="AlphaFoldDB" id="A0A1I7SWW0"/>
<feature type="compositionally biased region" description="Basic and acidic residues" evidence="2">
    <location>
        <begin position="214"/>
        <end position="260"/>
    </location>
</feature>
<evidence type="ECO:0000313" key="5">
    <source>
        <dbReference type="EMBL" id="CAG9099994.1"/>
    </source>
</evidence>
<dbReference type="EMBL" id="CAJFDI010000002">
    <property type="protein sequence ID" value="CAD5216644.1"/>
    <property type="molecule type" value="Genomic_DNA"/>
</dbReference>
<dbReference type="Proteomes" id="UP000582659">
    <property type="component" value="Unassembled WGS sequence"/>
</dbReference>
<protein>
    <submittedName>
        <fullName evidence="4">(pine wood nematode) hypothetical protein</fullName>
    </submittedName>
</protein>
<accession>A0A1I7SWW0</accession>
<name>A0A1I7SWW0_BURXY</name>
<feature type="signal peptide" evidence="3">
    <location>
        <begin position="1"/>
        <end position="19"/>
    </location>
</feature>
<proteinExistence type="predicted"/>
<feature type="coiled-coil region" evidence="1">
    <location>
        <begin position="553"/>
        <end position="580"/>
    </location>
</feature>
<reference evidence="8" key="1">
    <citation type="submission" date="2016-11" db="UniProtKB">
        <authorList>
            <consortium name="WormBaseParasite"/>
        </authorList>
    </citation>
    <scope>IDENTIFICATION</scope>
</reference>
<keyword evidence="1" id="KW-0175">Coiled coil</keyword>
<evidence type="ECO:0000313" key="4">
    <source>
        <dbReference type="EMBL" id="CAD5216644.1"/>
    </source>
</evidence>
<evidence type="ECO:0000313" key="6">
    <source>
        <dbReference type="Proteomes" id="UP000095284"/>
    </source>
</evidence>
<keyword evidence="7" id="KW-1185">Reference proteome</keyword>
<gene>
    <name evidence="4" type="ORF">BXYJ_LOCUS4638</name>
</gene>
<organism evidence="6 8">
    <name type="scientific">Bursaphelenchus xylophilus</name>
    <name type="common">Pinewood nematode worm</name>
    <name type="synonym">Aphelenchoides xylophilus</name>
    <dbReference type="NCBI Taxonomy" id="6326"/>
    <lineage>
        <taxon>Eukaryota</taxon>
        <taxon>Metazoa</taxon>
        <taxon>Ecdysozoa</taxon>
        <taxon>Nematoda</taxon>
        <taxon>Chromadorea</taxon>
        <taxon>Rhabditida</taxon>
        <taxon>Tylenchina</taxon>
        <taxon>Tylenchomorpha</taxon>
        <taxon>Aphelenchoidea</taxon>
        <taxon>Aphelenchoididae</taxon>
        <taxon>Bursaphelenchus</taxon>
    </lineage>
</organism>
<evidence type="ECO:0000313" key="8">
    <source>
        <dbReference type="WBParaSite" id="BXY_1754200.1"/>
    </source>
</evidence>
<sequence length="600" mass="68193">MLPNFLGLLLLTATGLGFAAEVKQSYCEAYSTCRQSALNRLKSCKDGYSAYFFGRISTSDVQVDPLDRIHCEMSFKRAIVNLENLYSTIERNVPKCTENSDKGSIEDSQVLTCESLKIELPSTGQNDYCVKTYEEDLKFCQQLERCCPGYNKCYAQVHDESGAFQKERLLTEKYNECLAHPTKKTYLADALIRKALAATAPPPTEAPFAQAPAEEEKKEEKVEQVKEETKFEQAQEQNKDDDVKEDKKEQPQPEKEEKSEAIPPQEARQEPESAAEVFDDRPPKQNTEKDVDFKAEEPHLSFSHDKKTIRQKKVRYDEEEEDDEEEIIQLPLPEGNNSLSKLKPILQMNQTELEIVEKARVKAAIKELRDSAKKNVQKDVGRKEELTTEKKVIHNIMCSQFLECAAVVEKFDDDCEIRFPVDRETVKGIPNRHIRWHFLNTSTTTDAQIQQHCLNNVDPISQAQIEALQNVVNAQNEKCTRDQSVGRKTAEFDGCENVGLVNELVELAKIPLDEDPKLTNAEKQQKCKARHSDFGRRCRALRSCCPDTLVCDQTNQSKEAKELRQLKNSLKAEQRLCEARLHRTQKAAQSGLAGLAGLNL</sequence>
<dbReference type="Proteomes" id="UP000095284">
    <property type="component" value="Unplaced"/>
</dbReference>
<evidence type="ECO:0000256" key="1">
    <source>
        <dbReference type="SAM" id="Coils"/>
    </source>
</evidence>
<dbReference type="WBParaSite" id="BXY_1754200.1">
    <property type="protein sequence ID" value="BXY_1754200.1"/>
    <property type="gene ID" value="BXY_1754200"/>
</dbReference>